<dbReference type="Pfam" id="PF25469">
    <property type="entry name" value="WHD_NWD1"/>
    <property type="match status" value="1"/>
</dbReference>
<proteinExistence type="predicted"/>
<sequence length="1693" mass="192647">DTIAERSALREQVYPKLREFCRENYGLEFQVIDLYWGVEADEWDSPELQKTRMKLLEDCLKSSAGPCFVGLLGEKYGNIRIPGEVESAEFEMILDAAVEAKLETRILEEWYCRDENAVPPSYYLRPKSEMLKNYQNTMESSSNSMNESKWQDISEEIKKIFKTAVKLLYEKGKMKHSQAKRYLSSAIEDELDFALGKQTPAFLKKCVCYIRKIANIERFVKIPEMGKYMDVVHTAGKFLRDPEAHEKLIKLRDEFIPTIVASSNLRVYTSVTHCDMKLGYSQEVENHYIEGLGKQFYEDMIDIIQATVQQNFDTETDLLYDEVLQHSSLCKTYSTFYEYRCEALNIVHKYILPSKIGHINPLIIYGGPCTGKTLLLAEVAKKAYSWLQEEMGPDSDPVVVIRFLGSTETSTDLKNILQSICEQLAVNYRCLVQSYPKKIHDLRDLFINLLNESSFHRPLVIIFDALEQLTDSDDGRKLWWLPIHLPRSVRIILSTLPNKHGILQKLRCLIHEENNYIELTARDRKMCSQVLKHQLLRVKRKVTSGQQIYVNEAFSKCTLPMFVNLTFREVRNWRSHKDVDESSLCVTVHESIEQLFWSLENKCGSRLLSRALGYITMSKSGLSEMELEDILALDNSVMYELSESIRESNPLRIPYIYIARLKEGLQGYLIERQVKNVTLLLWANRHLQLIAQKLYLHSEEDLREMHTVMAEYFLGVWSGGRRKPFYSNDQYLNGCPDRDSRGLNEDEKHCMDQAAFDRQAPDQPWVFQCNPLEPDIFFINHRKMTELIHHLTRCGRTDDLLYGVIMNFSWLYTMIRIGQFDKALSDIELAYTYSQEKELKFLASTLRSIKFKVVKYPGSLSAELQQRLLPVVSSLPKLRHLLLECDKDGPKYCSIVPLHSSMDVTYSPERLPLSSSCMHVTEILPTLNPSTIIAALENGSISTWDVETRQLLRQITTAPSVILGMKLTSDEKYLVVATTKNTLLIYDNINSCLLSEVEIKGSKHCGIGGGSSFINGFTLSVNHALAWLEASKDVTVIDLLYGWPLYHFHCWYEVTCVQCSPDGVYAFCGQYLNTATIFHLGSGEKLATVTSEFSGGFVKFLLILDTAQEMVMVDNEGSLSVWNTEEIANPQLTDDFDCRREDSEVVSIELSEDQSAILICKALSIELLDTRVWKVAEKFRAKHNERFISAVLSKNGNCIIASMENTSAIFVWRRDTGQCMASLQEISGTIVRLIKSNHHNMLLSLSTSGVLSIWDIDIITAMSNIDKSGKPIQRLVLPARGELIYTLDGSDSVHKWNFSTGFIEAVFKHEGIVENCVLTSSGEIMVTSDDKCSQYVWHTVSGENIFRINGQKISELMITHNDQFVVSLCEQNASRVWRLATGHRVCNILVALQNAFITTANTFVVGMAKNKVLAVSLWTGSITKKFCCDDGASIVDIKLIPDCPDIIVFITSTETVNIWSLTEEVICRRVQLPTNFLKNLEDFEISPNGKLGIITRGDENINVLDLYSGKLRVVHAPGVIWRQRLSRDGRYLVYICFRSEEDDDNGAVSSLIVMRLADGKNIGACSLYKTPTFLALSQRHLNIIIGFDDGSIGTYTVVDRVDAALKIKIATSNSRQIFNNTTQVIRPKCHNYSFKVTADCIWRESTEVFARDSPITVTEPEVSEATPTKKHNYCYEKVCSAIDCRGHSFASDN</sequence>
<dbReference type="InterPro" id="IPR001680">
    <property type="entry name" value="WD40_rpt"/>
</dbReference>
<dbReference type="InterPro" id="IPR052752">
    <property type="entry name" value="NACHT-WD_repeat"/>
</dbReference>
<dbReference type="FunFam" id="2.130.10.10:FF:000299">
    <property type="entry name" value="NACHT and WD repeat domain containing 2"/>
    <property type="match status" value="1"/>
</dbReference>
<dbReference type="SMART" id="SM00320">
    <property type="entry name" value="WD40"/>
    <property type="match status" value="7"/>
</dbReference>
<organism evidence="8 9">
    <name type="scientific">Grus americana</name>
    <name type="common">Whooping crane</name>
    <dbReference type="NCBI Taxonomy" id="9117"/>
    <lineage>
        <taxon>Eukaryota</taxon>
        <taxon>Metazoa</taxon>
        <taxon>Chordata</taxon>
        <taxon>Craniata</taxon>
        <taxon>Vertebrata</taxon>
        <taxon>Euteleostomi</taxon>
        <taxon>Archelosauria</taxon>
        <taxon>Archosauria</taxon>
        <taxon>Dinosauria</taxon>
        <taxon>Saurischia</taxon>
        <taxon>Theropoda</taxon>
        <taxon>Coelurosauria</taxon>
        <taxon>Aves</taxon>
        <taxon>Neognathae</taxon>
        <taxon>Neoaves</taxon>
        <taxon>Gruiformes</taxon>
        <taxon>Gruidae</taxon>
        <taxon>Grus</taxon>
    </lineage>
</organism>
<evidence type="ECO:0000256" key="4">
    <source>
        <dbReference type="ARBA" id="ARBA00072799"/>
    </source>
</evidence>
<dbReference type="InterPro" id="IPR036322">
    <property type="entry name" value="WD40_repeat_dom_sf"/>
</dbReference>
<comment type="caution">
    <text evidence="8">The sequence shown here is derived from an EMBL/GenBank/DDBJ whole genome shotgun (WGS) entry which is preliminary data.</text>
</comment>
<evidence type="ECO:0000259" key="6">
    <source>
        <dbReference type="Pfam" id="PF24883"/>
    </source>
</evidence>
<dbReference type="FunFam" id="3.40.50.300:FF:000926">
    <property type="entry name" value="NACHT and WD repeat domain containing 2"/>
    <property type="match status" value="1"/>
</dbReference>
<dbReference type="InterPro" id="IPR027417">
    <property type="entry name" value="P-loop_NTPase"/>
</dbReference>
<accession>A0A850U433</accession>
<dbReference type="PANTHER" id="PTHR19871">
    <property type="entry name" value="BETA TRANSDUCIN-RELATED PROTEIN"/>
    <property type="match status" value="1"/>
</dbReference>
<gene>
    <name evidence="8" type="primary">Nwd2</name>
    <name evidence="8" type="ORF">GRUAME_R05464</name>
</gene>
<dbReference type="Proteomes" id="UP000640762">
    <property type="component" value="Unassembled WGS sequence"/>
</dbReference>
<dbReference type="InterPro" id="IPR015943">
    <property type="entry name" value="WD40/YVTN_repeat-like_dom_sf"/>
</dbReference>
<evidence type="ECO:0000256" key="1">
    <source>
        <dbReference type="ARBA" id="ARBA00022574"/>
    </source>
</evidence>
<dbReference type="InterPro" id="IPR056884">
    <property type="entry name" value="NPHP3-like_N"/>
</dbReference>
<evidence type="ECO:0000259" key="7">
    <source>
        <dbReference type="Pfam" id="PF25469"/>
    </source>
</evidence>
<keyword evidence="9" id="KW-1185">Reference proteome</keyword>
<protein>
    <recommendedName>
        <fullName evidence="4">NACHT and WD repeat domain-containing protein 2</fullName>
    </recommendedName>
    <alternativeName>
        <fullName evidence="5">Leucine-rich repeat and WD repeat-containing protein KIAA1239</fullName>
    </alternativeName>
</protein>
<reference evidence="8" key="1">
    <citation type="submission" date="2019-10" db="EMBL/GenBank/DDBJ databases">
        <title>Bird 10,000 Genomes (B10K) Project - Family phase.</title>
        <authorList>
            <person name="Zhang G."/>
        </authorList>
    </citation>
    <scope>NUCLEOTIDE SEQUENCE</scope>
    <source>
        <strain evidence="8">B10K-DU-012-65</strain>
        <tissue evidence="8">Muscle</tissue>
    </source>
</reference>
<dbReference type="FunFam" id="2.130.10.10:FF:001157">
    <property type="entry name" value="Leucine-rich repeat and WD repeat-containing protein KIAA1239"/>
    <property type="match status" value="1"/>
</dbReference>
<feature type="non-terminal residue" evidence="8">
    <location>
        <position position="1"/>
    </location>
</feature>
<keyword evidence="1" id="KW-0853">WD repeat</keyword>
<keyword evidence="2" id="KW-0433">Leucine-rich repeat</keyword>
<keyword evidence="3" id="KW-0677">Repeat</keyword>
<dbReference type="FunFam" id="2.130.10.10:FF:000727">
    <property type="entry name" value="NACHT and WD repeat domain containing 2"/>
    <property type="match status" value="1"/>
</dbReference>
<dbReference type="Gene3D" id="2.130.10.10">
    <property type="entry name" value="YVTN repeat-like/Quinoprotein amine dehydrogenase"/>
    <property type="match status" value="4"/>
</dbReference>
<dbReference type="SUPFAM" id="SSF52540">
    <property type="entry name" value="P-loop containing nucleoside triphosphate hydrolases"/>
    <property type="match status" value="1"/>
</dbReference>
<dbReference type="EMBL" id="WEIX01013127">
    <property type="protein sequence ID" value="NWH25947.1"/>
    <property type="molecule type" value="Genomic_DNA"/>
</dbReference>
<dbReference type="Pfam" id="PF24883">
    <property type="entry name" value="NPHP3_N"/>
    <property type="match status" value="1"/>
</dbReference>
<evidence type="ECO:0000256" key="3">
    <source>
        <dbReference type="ARBA" id="ARBA00022737"/>
    </source>
</evidence>
<feature type="non-terminal residue" evidence="8">
    <location>
        <position position="1693"/>
    </location>
</feature>
<dbReference type="SUPFAM" id="SSF50978">
    <property type="entry name" value="WD40 repeat-like"/>
    <property type="match status" value="3"/>
</dbReference>
<feature type="domain" description="Nephrocystin 3-like N-terminal" evidence="6">
    <location>
        <begin position="362"/>
        <end position="474"/>
    </location>
</feature>
<evidence type="ECO:0000256" key="5">
    <source>
        <dbReference type="ARBA" id="ARBA00081648"/>
    </source>
</evidence>
<dbReference type="InterPro" id="IPR057588">
    <property type="entry name" value="NWD1/2-like_WH"/>
</dbReference>
<dbReference type="PANTHER" id="PTHR19871:SF39">
    <property type="entry name" value="NACHT AND WD REPEAT DOMAIN-CONTAINING PROTEIN 2"/>
    <property type="match status" value="1"/>
</dbReference>
<dbReference type="Gene3D" id="3.40.50.300">
    <property type="entry name" value="P-loop containing nucleotide triphosphate hydrolases"/>
    <property type="match status" value="1"/>
</dbReference>
<evidence type="ECO:0000313" key="8">
    <source>
        <dbReference type="EMBL" id="NWH25947.1"/>
    </source>
</evidence>
<name>A0A850U433_GRUAM</name>
<evidence type="ECO:0000313" key="9">
    <source>
        <dbReference type="Proteomes" id="UP000640762"/>
    </source>
</evidence>
<evidence type="ECO:0000256" key="2">
    <source>
        <dbReference type="ARBA" id="ARBA00022614"/>
    </source>
</evidence>
<feature type="domain" description="NWD1/2-like winged helix-turn-helix" evidence="7">
    <location>
        <begin position="588"/>
        <end position="702"/>
    </location>
</feature>